<dbReference type="OMA" id="GNDYADH"/>
<dbReference type="Proteomes" id="UP000217790">
    <property type="component" value="Unassembled WGS sequence"/>
</dbReference>
<reference evidence="4" key="1">
    <citation type="journal article" date="2017" name="Nat. Ecol. Evol.">
        <title>Genome expansion and lineage-specific genetic innovations in the forest pathogenic fungi Armillaria.</title>
        <authorList>
            <person name="Sipos G."/>
            <person name="Prasanna A.N."/>
            <person name="Walter M.C."/>
            <person name="O'Connor E."/>
            <person name="Balint B."/>
            <person name="Krizsan K."/>
            <person name="Kiss B."/>
            <person name="Hess J."/>
            <person name="Varga T."/>
            <person name="Slot J."/>
            <person name="Riley R."/>
            <person name="Boka B."/>
            <person name="Rigling D."/>
            <person name="Barry K."/>
            <person name="Lee J."/>
            <person name="Mihaltcheva S."/>
            <person name="LaButti K."/>
            <person name="Lipzen A."/>
            <person name="Waldron R."/>
            <person name="Moloney N.M."/>
            <person name="Sperisen C."/>
            <person name="Kredics L."/>
            <person name="Vagvoelgyi C."/>
            <person name="Patrignani A."/>
            <person name="Fitzpatrick D."/>
            <person name="Nagy I."/>
            <person name="Doyle S."/>
            <person name="Anderson J.B."/>
            <person name="Grigoriev I.V."/>
            <person name="Gueldener U."/>
            <person name="Muensterkoetter M."/>
            <person name="Nagy L.G."/>
        </authorList>
    </citation>
    <scope>NUCLEOTIDE SEQUENCE [LARGE SCALE GENOMIC DNA]</scope>
    <source>
        <strain evidence="4">Ar21-2</strain>
    </source>
</reference>
<dbReference type="EMBL" id="KZ293645">
    <property type="protein sequence ID" value="PBL02404.1"/>
    <property type="molecule type" value="Genomic_DNA"/>
</dbReference>
<feature type="compositionally biased region" description="Low complexity" evidence="1">
    <location>
        <begin position="214"/>
        <end position="223"/>
    </location>
</feature>
<name>A0A2H3ERX3_ARMGA</name>
<feature type="compositionally biased region" description="Polar residues" evidence="1">
    <location>
        <begin position="264"/>
        <end position="337"/>
    </location>
</feature>
<dbReference type="AlphaFoldDB" id="A0A2H3ERX3"/>
<dbReference type="InParanoid" id="A0A2H3ERX3"/>
<feature type="compositionally biased region" description="Pro residues" evidence="1">
    <location>
        <begin position="97"/>
        <end position="120"/>
    </location>
</feature>
<feature type="compositionally biased region" description="Low complexity" evidence="1">
    <location>
        <begin position="172"/>
        <end position="190"/>
    </location>
</feature>
<feature type="region of interest" description="Disordered" evidence="1">
    <location>
        <begin position="61"/>
        <end position="80"/>
    </location>
</feature>
<sequence>MSQADFSESQSVDLHICRWKWCSDTFLSKDELIHHVLDHHVQNSVPCSRREYALSRKIEEGEGESLSFPRGGNTGSQTQGNVIANHQLDPTINSSLPSPPASTPPNLSPLPLPAPLPFPRYPSDDEYRTFAALSSPSPSPAAQQIPVSPTFSSMIEDAVAPKPQSSHLGGIVSQPSQDSASSSESCDAVEQQLTQDERFEDAPNWLSGNDYADHLPSSHSHLPQSRMQDAGPNSPVSPSDTISFQRPAQSWYQTRTPKKKRSCGSKTSVAAQSPLSQNASPVSPSSDFHLGSTQANPSQKSGGADSGSQWDDFSAIPSQSIPPLQTQAPYWSQSLDE</sequence>
<gene>
    <name evidence="3" type="ORF">ARMGADRAFT_1158947</name>
</gene>
<feature type="region of interest" description="Disordered" evidence="1">
    <location>
        <begin position="161"/>
        <end position="337"/>
    </location>
</feature>
<proteinExistence type="predicted"/>
<evidence type="ECO:0000313" key="3">
    <source>
        <dbReference type="EMBL" id="PBL02404.1"/>
    </source>
</evidence>
<accession>A0A2H3ERX3</accession>
<feature type="region of interest" description="Disordered" evidence="1">
    <location>
        <begin position="89"/>
        <end position="123"/>
    </location>
</feature>
<dbReference type="PROSITE" id="PS00028">
    <property type="entry name" value="ZINC_FINGER_C2H2_1"/>
    <property type="match status" value="1"/>
</dbReference>
<feature type="compositionally biased region" description="Polar residues" evidence="1">
    <location>
        <begin position="234"/>
        <end position="255"/>
    </location>
</feature>
<protein>
    <recommendedName>
        <fullName evidence="2">C2H2-type domain-containing protein</fullName>
    </recommendedName>
</protein>
<dbReference type="STRING" id="47427.A0A2H3ERX3"/>
<evidence type="ECO:0000256" key="1">
    <source>
        <dbReference type="SAM" id="MobiDB-lite"/>
    </source>
</evidence>
<evidence type="ECO:0000313" key="4">
    <source>
        <dbReference type="Proteomes" id="UP000217790"/>
    </source>
</evidence>
<organism evidence="3 4">
    <name type="scientific">Armillaria gallica</name>
    <name type="common">Bulbous honey fungus</name>
    <name type="synonym">Armillaria bulbosa</name>
    <dbReference type="NCBI Taxonomy" id="47427"/>
    <lineage>
        <taxon>Eukaryota</taxon>
        <taxon>Fungi</taxon>
        <taxon>Dikarya</taxon>
        <taxon>Basidiomycota</taxon>
        <taxon>Agaricomycotina</taxon>
        <taxon>Agaricomycetes</taxon>
        <taxon>Agaricomycetidae</taxon>
        <taxon>Agaricales</taxon>
        <taxon>Marasmiineae</taxon>
        <taxon>Physalacriaceae</taxon>
        <taxon>Armillaria</taxon>
    </lineage>
</organism>
<dbReference type="OrthoDB" id="3270241at2759"/>
<keyword evidence="4" id="KW-1185">Reference proteome</keyword>
<evidence type="ECO:0000259" key="2">
    <source>
        <dbReference type="PROSITE" id="PS00028"/>
    </source>
</evidence>
<dbReference type="InterPro" id="IPR013087">
    <property type="entry name" value="Znf_C2H2_type"/>
</dbReference>
<feature type="domain" description="C2H2-type" evidence="2">
    <location>
        <begin position="17"/>
        <end position="40"/>
    </location>
</feature>